<keyword evidence="1" id="KW-0175">Coiled coil</keyword>
<dbReference type="InterPro" id="IPR027417">
    <property type="entry name" value="P-loop_NTPase"/>
</dbReference>
<dbReference type="OrthoDB" id="853948at2"/>
<dbReference type="RefSeq" id="WP_133465158.1">
    <property type="nucleotide sequence ID" value="NZ_SNWI01000005.1"/>
</dbReference>
<dbReference type="EMBL" id="SNWI01000005">
    <property type="protein sequence ID" value="TDO01243.1"/>
    <property type="molecule type" value="Genomic_DNA"/>
</dbReference>
<protein>
    <recommendedName>
        <fullName evidence="2">Rad50/SbcC-type AAA domain-containing protein</fullName>
    </recommendedName>
</protein>
<evidence type="ECO:0000259" key="2">
    <source>
        <dbReference type="Pfam" id="PF13476"/>
    </source>
</evidence>
<dbReference type="SUPFAM" id="SSF52540">
    <property type="entry name" value="P-loop containing nucleoside triphosphate hydrolases"/>
    <property type="match status" value="1"/>
</dbReference>
<dbReference type="Pfam" id="PF13476">
    <property type="entry name" value="AAA_23"/>
    <property type="match status" value="1"/>
</dbReference>
<dbReference type="Gene3D" id="3.40.50.300">
    <property type="entry name" value="P-loop containing nucleotide triphosphate hydrolases"/>
    <property type="match status" value="2"/>
</dbReference>
<evidence type="ECO:0000313" key="3">
    <source>
        <dbReference type="EMBL" id="TDO01243.1"/>
    </source>
</evidence>
<dbReference type="GO" id="GO:0016887">
    <property type="term" value="F:ATP hydrolysis activity"/>
    <property type="evidence" value="ECO:0007669"/>
    <property type="project" value="InterPro"/>
</dbReference>
<dbReference type="AlphaFoldDB" id="A0A4R6GZW9"/>
<feature type="domain" description="Rad50/SbcC-type AAA" evidence="2">
    <location>
        <begin position="23"/>
        <end position="246"/>
    </location>
</feature>
<evidence type="ECO:0000313" key="4">
    <source>
        <dbReference type="Proteomes" id="UP000294848"/>
    </source>
</evidence>
<accession>A0A4R6GZW9</accession>
<sequence>MKSLIINRLKYFITTSDNSEYGADVPFHPGINIVWGPNSVGKSSIVTGIIYGLGLEKSLGVFKLNQNPFKPEFYSKIEGKSISRSYLLLEISNGSEVITIFRYLKGKKTNIVAVKECKIVNYENTSEFKKLIIEGEGVFSENGFQNFIYNFLEMPIVEVPSYDGRDIKLYFENLAPLFFVEQRAGWSQIQARQISRYNIRDVKRVVFEYLMGFDRFDIHILELEKKEIDERIKKLNENLSSKEDNIFIISNGESVDGKLVIDDNETGKFSIDEYIQLLRSKYKKESEGISELSESRENSEAQEESLREKLKTTDYRYRKSIDKSKNLQKEIKGYENYIERIKANKYKNKQLKKIEEFSLDLSVSTCPICESPLNSGEENKCRLCNSDIKRRISTPEQNLDFLEDEEKSFKNVLRKKQLDLRKEQEISDKLRDKLKELEKMLEHQISTYSGKALEKYRDKIIKIDNLFKEIERYERIKNKWNDLNTIRQEIKTDESASEKLKSQIDSYLESSEDNNTLSTILNFFKSNVRKLGLFKAKEYLINQIKIDATDNYTPYLDSFDIYNISSSSDNVRIILSYYISLLQTAIELKQKNKIRFPNLLILDEPKQQNLDTDSLLSSVDLFEGTIDSRGQVILTTYSESQTDRDNMRKYFCYEMTHKKDYILKLNSRK</sequence>
<organism evidence="3 4">
    <name type="scientific">Sunxiuqinia elliptica</name>
    <dbReference type="NCBI Taxonomy" id="655355"/>
    <lineage>
        <taxon>Bacteria</taxon>
        <taxon>Pseudomonadati</taxon>
        <taxon>Bacteroidota</taxon>
        <taxon>Bacteroidia</taxon>
        <taxon>Marinilabiliales</taxon>
        <taxon>Prolixibacteraceae</taxon>
        <taxon>Sunxiuqinia</taxon>
    </lineage>
</organism>
<gene>
    <name evidence="3" type="ORF">DET52_10598</name>
</gene>
<feature type="coiled-coil region" evidence="1">
    <location>
        <begin position="289"/>
        <end position="344"/>
    </location>
</feature>
<dbReference type="InterPro" id="IPR038729">
    <property type="entry name" value="Rad50/SbcC_AAA"/>
</dbReference>
<evidence type="ECO:0000256" key="1">
    <source>
        <dbReference type="SAM" id="Coils"/>
    </source>
</evidence>
<feature type="coiled-coil region" evidence="1">
    <location>
        <begin position="218"/>
        <end position="245"/>
    </location>
</feature>
<reference evidence="3 4" key="1">
    <citation type="submission" date="2019-03" db="EMBL/GenBank/DDBJ databases">
        <title>Freshwater and sediment microbial communities from various areas in North America, analyzing microbe dynamics in response to fracking.</title>
        <authorList>
            <person name="Lamendella R."/>
        </authorList>
    </citation>
    <scope>NUCLEOTIDE SEQUENCE [LARGE SCALE GENOMIC DNA]</scope>
    <source>
        <strain evidence="3 4">114D</strain>
    </source>
</reference>
<dbReference type="GO" id="GO:0006302">
    <property type="term" value="P:double-strand break repair"/>
    <property type="evidence" value="ECO:0007669"/>
    <property type="project" value="InterPro"/>
</dbReference>
<dbReference type="Proteomes" id="UP000294848">
    <property type="component" value="Unassembled WGS sequence"/>
</dbReference>
<comment type="caution">
    <text evidence="3">The sequence shown here is derived from an EMBL/GenBank/DDBJ whole genome shotgun (WGS) entry which is preliminary data.</text>
</comment>
<feature type="coiled-coil region" evidence="1">
    <location>
        <begin position="413"/>
        <end position="503"/>
    </location>
</feature>
<name>A0A4R6GZW9_9BACT</name>
<proteinExistence type="predicted"/>